<evidence type="ECO:0000256" key="5">
    <source>
        <dbReference type="ARBA" id="ARBA00013063"/>
    </source>
</evidence>
<evidence type="ECO:0000256" key="8">
    <source>
        <dbReference type="ARBA" id="ARBA00023277"/>
    </source>
</evidence>
<evidence type="ECO:0000313" key="10">
    <source>
        <dbReference type="Proteomes" id="UP001215216"/>
    </source>
</evidence>
<name>A0ABY8FY83_9ACTO</name>
<proteinExistence type="inferred from homology"/>
<dbReference type="EMBL" id="CP121208">
    <property type="protein sequence ID" value="WFM83485.1"/>
    <property type="molecule type" value="Genomic_DNA"/>
</dbReference>
<dbReference type="PANTHER" id="PTHR30246">
    <property type="entry name" value="2-KETO-3-DEOXY-6-PHOSPHOGLUCONATE ALDOLASE"/>
    <property type="match status" value="1"/>
</dbReference>
<keyword evidence="10" id="KW-1185">Reference proteome</keyword>
<dbReference type="EC" id="4.1.2.14" evidence="5"/>
<reference evidence="9 10" key="1">
    <citation type="submission" date="2023-03" db="EMBL/GenBank/DDBJ databases">
        <title>Complete genome of Arcanobacterium canis strain DSM 25104 isolated in 2010 from a canine otitis externa in Germany.</title>
        <authorList>
            <person name="Borowiak M."/>
            <person name="Kreitlow A."/>
            <person name="Malorny B."/>
            <person name="Laemmler C."/>
            <person name="Prenger-Berninghoff E."/>
            <person name="Ploetz M."/>
            <person name="Abdulmawjood A."/>
        </authorList>
    </citation>
    <scope>NUCLEOTIDE SEQUENCE [LARGE SCALE GENOMIC DNA]</scope>
    <source>
        <strain evidence="9 10">DSM 25104</strain>
    </source>
</reference>
<comment type="similarity">
    <text evidence="3">Belongs to the KHG/KDPG aldolase family.</text>
</comment>
<keyword evidence="8" id="KW-0119">Carbohydrate metabolism</keyword>
<accession>A0ABY8FY83</accession>
<dbReference type="InterPro" id="IPR000887">
    <property type="entry name" value="Aldlse_KDPG_KHG"/>
</dbReference>
<dbReference type="NCBIfam" id="NF004325">
    <property type="entry name" value="PRK05718.1"/>
    <property type="match status" value="1"/>
</dbReference>
<dbReference type="Proteomes" id="UP001215216">
    <property type="component" value="Chromosome"/>
</dbReference>
<evidence type="ECO:0000256" key="2">
    <source>
        <dbReference type="ARBA" id="ARBA00004736"/>
    </source>
</evidence>
<dbReference type="NCBIfam" id="TIGR01182">
    <property type="entry name" value="eda"/>
    <property type="match status" value="1"/>
</dbReference>
<protein>
    <recommendedName>
        <fullName evidence="5">2-dehydro-3-deoxy-phosphogluconate aldolase</fullName>
        <ecNumber evidence="5">4.1.2.14</ecNumber>
    </recommendedName>
</protein>
<organism evidence="9 10">
    <name type="scientific">Arcanobacterium canis</name>
    <dbReference type="NCBI Taxonomy" id="999183"/>
    <lineage>
        <taxon>Bacteria</taxon>
        <taxon>Bacillati</taxon>
        <taxon>Actinomycetota</taxon>
        <taxon>Actinomycetes</taxon>
        <taxon>Actinomycetales</taxon>
        <taxon>Actinomycetaceae</taxon>
        <taxon>Arcanobacterium</taxon>
    </lineage>
</organism>
<comment type="catalytic activity">
    <reaction evidence="1">
        <text>2-dehydro-3-deoxy-6-phospho-D-gluconate = D-glyceraldehyde 3-phosphate + pyruvate</text>
        <dbReference type="Rhea" id="RHEA:17089"/>
        <dbReference type="ChEBI" id="CHEBI:15361"/>
        <dbReference type="ChEBI" id="CHEBI:57569"/>
        <dbReference type="ChEBI" id="CHEBI:59776"/>
        <dbReference type="EC" id="4.1.2.14"/>
    </reaction>
</comment>
<comment type="pathway">
    <text evidence="2">Carbohydrate acid metabolism; 2-dehydro-3-deoxy-D-gluconate degradation; D-glyceraldehyde 3-phosphate and pyruvate from 2-dehydro-3-deoxy-D-gluconate: step 2/2.</text>
</comment>
<keyword evidence="7" id="KW-0704">Schiff base</keyword>
<dbReference type="RefSeq" id="WP_278012880.1">
    <property type="nucleotide sequence ID" value="NZ_CP121208.1"/>
</dbReference>
<sequence>MANKKSAGFCELSEVTAHKIVPVVVIDDAQYADSLGEALIRGGLPVAEVTFRTSAASDAIRALANRQDILVGAGTVLTPERVEQATAAGARFIVSPGLDRDVIERCQQIGIPCLPGVSTATELMQALKFGLTTVKFFPASAAGGAKTIKALSSAFQQASFLPTGGISAENAHEYLDLDCVRAIGGSWMVPSQLVNSGAVDQLVDLITHAVSTVGNYRKERS</sequence>
<evidence type="ECO:0000256" key="4">
    <source>
        <dbReference type="ARBA" id="ARBA00011233"/>
    </source>
</evidence>
<gene>
    <name evidence="9" type="primary">eda</name>
    <name evidence="9" type="ORF">P7079_00445</name>
</gene>
<evidence type="ECO:0000256" key="3">
    <source>
        <dbReference type="ARBA" id="ARBA00006906"/>
    </source>
</evidence>
<evidence type="ECO:0000256" key="1">
    <source>
        <dbReference type="ARBA" id="ARBA00000654"/>
    </source>
</evidence>
<evidence type="ECO:0000313" key="9">
    <source>
        <dbReference type="EMBL" id="WFM83485.1"/>
    </source>
</evidence>
<evidence type="ECO:0000256" key="7">
    <source>
        <dbReference type="ARBA" id="ARBA00023270"/>
    </source>
</evidence>
<dbReference type="CDD" id="cd00452">
    <property type="entry name" value="KDPG_aldolase"/>
    <property type="match status" value="1"/>
</dbReference>
<dbReference type="InterPro" id="IPR013785">
    <property type="entry name" value="Aldolase_TIM"/>
</dbReference>
<dbReference type="GO" id="GO:0008675">
    <property type="term" value="F:2-dehydro-3-deoxy-phosphogluconate aldolase activity"/>
    <property type="evidence" value="ECO:0007669"/>
    <property type="project" value="UniProtKB-EC"/>
</dbReference>
<evidence type="ECO:0000256" key="6">
    <source>
        <dbReference type="ARBA" id="ARBA00023239"/>
    </source>
</evidence>
<dbReference type="SUPFAM" id="SSF51569">
    <property type="entry name" value="Aldolase"/>
    <property type="match status" value="1"/>
</dbReference>
<comment type="subunit">
    <text evidence="4">Homotrimer.</text>
</comment>
<dbReference type="Pfam" id="PF01081">
    <property type="entry name" value="Aldolase"/>
    <property type="match status" value="1"/>
</dbReference>
<dbReference type="InterPro" id="IPR031338">
    <property type="entry name" value="KDPG/KHG_AS_2"/>
</dbReference>
<dbReference type="Gene3D" id="3.20.20.70">
    <property type="entry name" value="Aldolase class I"/>
    <property type="match status" value="1"/>
</dbReference>
<keyword evidence="6 9" id="KW-0456">Lyase</keyword>
<dbReference type="PROSITE" id="PS00159">
    <property type="entry name" value="ALDOLASE_KDPG_KHG_1"/>
    <property type="match status" value="1"/>
</dbReference>
<dbReference type="PROSITE" id="PS00160">
    <property type="entry name" value="ALDOLASE_KDPG_KHG_2"/>
    <property type="match status" value="1"/>
</dbReference>
<dbReference type="GO" id="GO:0008700">
    <property type="term" value="F:(R,S)-4-hydroxy-2-oxoglutarate aldolase activity"/>
    <property type="evidence" value="ECO:0007669"/>
    <property type="project" value="UniProtKB-EC"/>
</dbReference>
<dbReference type="InterPro" id="IPR031337">
    <property type="entry name" value="KDPG/KHG_AS_1"/>
</dbReference>
<dbReference type="PANTHER" id="PTHR30246:SF1">
    <property type="entry name" value="2-DEHYDRO-3-DEOXY-6-PHOSPHOGALACTONATE ALDOLASE-RELATED"/>
    <property type="match status" value="1"/>
</dbReference>